<comment type="similarity">
    <text evidence="1 8">Belongs to the glycosyl hydrolase 43 family.</text>
</comment>
<evidence type="ECO:0000256" key="2">
    <source>
        <dbReference type="ARBA" id="ARBA00022651"/>
    </source>
</evidence>
<dbReference type="Proteomes" id="UP000282832">
    <property type="component" value="Unassembled WGS sequence"/>
</dbReference>
<proteinExistence type="inferred from homology"/>
<keyword evidence="9" id="KW-0732">Signal</keyword>
<comment type="caution">
    <text evidence="10">The sequence shown here is derived from an EMBL/GenBank/DDBJ whole genome shotgun (WGS) entry which is preliminary data.</text>
</comment>
<dbReference type="InterPro" id="IPR006710">
    <property type="entry name" value="Glyco_hydro_43"/>
</dbReference>
<dbReference type="OrthoDB" id="3308423at2"/>
<dbReference type="AlphaFoldDB" id="A0A437PXN1"/>
<dbReference type="EMBL" id="SACY01000001">
    <property type="protein sequence ID" value="RVU27007.1"/>
    <property type="molecule type" value="Genomic_DNA"/>
</dbReference>
<dbReference type="CDD" id="cd18619">
    <property type="entry name" value="GH43_CoXyl43_like"/>
    <property type="match status" value="1"/>
</dbReference>
<name>A0A437PXN1_9BACT</name>
<feature type="signal peptide" evidence="9">
    <location>
        <begin position="1"/>
        <end position="25"/>
    </location>
</feature>
<sequence>MLNTNLFRMKRLFICFSMLSFAAFSQVKKEPISQPLITDQYSADPSAHLFKGKIYIYPSHDIDAGIKEDDLGSHFGMRDYHVFSQENPSAAITDHGVALKLEDIPWAGKMLWAPDAAEKNGKYYLYFPAKDKEGIFRIGVASAIKPEGPFNAEPSYMKGTYSIDPAVFKDKDGSYYIYIGGIWGGQLQHWKSGKHEFDEKQPADNQPALMPKMAKLSADMKSIESPLQNVQILDKEGKLLLSGDHNRRFFEAPFVHFYNGKYYFSYSTGDTHFIAYATGDSPKGPFTYQGVILNPVQGWTNHHSIIEQNGKWYLYYHDVQMSGKTHLRNIKVTELKYNTDGTIQTITAYK</sequence>
<evidence type="ECO:0000256" key="5">
    <source>
        <dbReference type="ARBA" id="ARBA00023295"/>
    </source>
</evidence>
<evidence type="ECO:0000256" key="4">
    <source>
        <dbReference type="ARBA" id="ARBA00023277"/>
    </source>
</evidence>
<dbReference type="GO" id="GO:0004553">
    <property type="term" value="F:hydrolase activity, hydrolyzing O-glycosyl compounds"/>
    <property type="evidence" value="ECO:0007669"/>
    <property type="project" value="InterPro"/>
</dbReference>
<dbReference type="GO" id="GO:0045493">
    <property type="term" value="P:xylan catabolic process"/>
    <property type="evidence" value="ECO:0007669"/>
    <property type="project" value="UniProtKB-KW"/>
</dbReference>
<feature type="active site" description="Proton donor" evidence="6">
    <location>
        <position position="224"/>
    </location>
</feature>
<keyword evidence="11" id="KW-1185">Reference proteome</keyword>
<evidence type="ECO:0000256" key="9">
    <source>
        <dbReference type="SAM" id="SignalP"/>
    </source>
</evidence>
<gene>
    <name evidence="10" type="ORF">EOJ36_03140</name>
</gene>
<feature type="chain" id="PRO_5018995624" evidence="9">
    <location>
        <begin position="26"/>
        <end position="350"/>
    </location>
</feature>
<evidence type="ECO:0000256" key="7">
    <source>
        <dbReference type="PIRSR" id="PIRSR606710-2"/>
    </source>
</evidence>
<dbReference type="Pfam" id="PF04616">
    <property type="entry name" value="Glyco_hydro_43"/>
    <property type="match status" value="1"/>
</dbReference>
<dbReference type="PANTHER" id="PTHR43772:SF2">
    <property type="entry name" value="PUTATIVE (AFU_ORTHOLOGUE AFUA_2G04480)-RELATED"/>
    <property type="match status" value="1"/>
</dbReference>
<keyword evidence="2" id="KW-0624">Polysaccharide degradation</keyword>
<accession>A0A437PXN1</accession>
<dbReference type="InterPro" id="IPR052176">
    <property type="entry name" value="Glycosyl_Hydrlase_43_Enz"/>
</dbReference>
<evidence type="ECO:0000256" key="1">
    <source>
        <dbReference type="ARBA" id="ARBA00009865"/>
    </source>
</evidence>
<evidence type="ECO:0000313" key="11">
    <source>
        <dbReference type="Proteomes" id="UP000282832"/>
    </source>
</evidence>
<dbReference type="Gene3D" id="2.115.10.20">
    <property type="entry name" value="Glycosyl hydrolase domain, family 43"/>
    <property type="match status" value="1"/>
</dbReference>
<keyword evidence="3 8" id="KW-0378">Hydrolase</keyword>
<protein>
    <submittedName>
        <fullName evidence="10">Alpha-N-arabinofuranosidase</fullName>
    </submittedName>
</protein>
<organism evidence="10 11">
    <name type="scientific">Sandaracinomonas limnophila</name>
    <dbReference type="NCBI Taxonomy" id="1862386"/>
    <lineage>
        <taxon>Bacteria</taxon>
        <taxon>Pseudomonadati</taxon>
        <taxon>Bacteroidota</taxon>
        <taxon>Cytophagia</taxon>
        <taxon>Cytophagales</taxon>
        <taxon>Flectobacillaceae</taxon>
        <taxon>Sandaracinomonas</taxon>
    </lineage>
</organism>
<dbReference type="SUPFAM" id="SSF75005">
    <property type="entry name" value="Arabinanase/levansucrase/invertase"/>
    <property type="match status" value="1"/>
</dbReference>
<keyword evidence="5 8" id="KW-0326">Glycosidase</keyword>
<feature type="site" description="Important for catalytic activity, responsible for pKa modulation of the active site Glu and correct orientation of both the proton donor and substrate" evidence="7">
    <location>
        <position position="164"/>
    </location>
</feature>
<keyword evidence="4" id="KW-0119">Carbohydrate metabolism</keyword>
<dbReference type="InterPro" id="IPR023296">
    <property type="entry name" value="Glyco_hydro_beta-prop_sf"/>
</dbReference>
<keyword evidence="2" id="KW-0858">Xylan degradation</keyword>
<evidence type="ECO:0000256" key="3">
    <source>
        <dbReference type="ARBA" id="ARBA00022801"/>
    </source>
</evidence>
<feature type="active site" description="Proton acceptor" evidence="6">
    <location>
        <position position="63"/>
    </location>
</feature>
<evidence type="ECO:0000313" key="10">
    <source>
        <dbReference type="EMBL" id="RVU27007.1"/>
    </source>
</evidence>
<evidence type="ECO:0000256" key="6">
    <source>
        <dbReference type="PIRSR" id="PIRSR606710-1"/>
    </source>
</evidence>
<evidence type="ECO:0000256" key="8">
    <source>
        <dbReference type="RuleBase" id="RU361187"/>
    </source>
</evidence>
<reference evidence="10 11" key="1">
    <citation type="submission" date="2019-01" db="EMBL/GenBank/DDBJ databases">
        <authorList>
            <person name="Chen W.-M."/>
        </authorList>
    </citation>
    <scope>NUCLEOTIDE SEQUENCE [LARGE SCALE GENOMIC DNA]</scope>
    <source>
        <strain evidence="10 11">FSY-15</strain>
    </source>
</reference>
<dbReference type="PANTHER" id="PTHR43772">
    <property type="entry name" value="ENDO-1,4-BETA-XYLANASE"/>
    <property type="match status" value="1"/>
</dbReference>